<evidence type="ECO:0000313" key="1">
    <source>
        <dbReference type="EMBL" id="KAF5374412.1"/>
    </source>
</evidence>
<accession>A0A8H5H0G8</accession>
<evidence type="ECO:0000313" key="2">
    <source>
        <dbReference type="Proteomes" id="UP000518752"/>
    </source>
</evidence>
<proteinExistence type="predicted"/>
<dbReference type="Proteomes" id="UP000518752">
    <property type="component" value="Unassembled WGS sequence"/>
</dbReference>
<dbReference type="OrthoDB" id="3132069at2759"/>
<organism evidence="1 2">
    <name type="scientific">Collybiopsis confluens</name>
    <dbReference type="NCBI Taxonomy" id="2823264"/>
    <lineage>
        <taxon>Eukaryota</taxon>
        <taxon>Fungi</taxon>
        <taxon>Dikarya</taxon>
        <taxon>Basidiomycota</taxon>
        <taxon>Agaricomycotina</taxon>
        <taxon>Agaricomycetes</taxon>
        <taxon>Agaricomycetidae</taxon>
        <taxon>Agaricales</taxon>
        <taxon>Marasmiineae</taxon>
        <taxon>Omphalotaceae</taxon>
        <taxon>Collybiopsis</taxon>
    </lineage>
</organism>
<protein>
    <submittedName>
        <fullName evidence="1">Uncharacterized protein</fullName>
    </submittedName>
</protein>
<gene>
    <name evidence="1" type="ORF">D9757_011839</name>
</gene>
<dbReference type="EMBL" id="JAACJN010000102">
    <property type="protein sequence ID" value="KAF5374412.1"/>
    <property type="molecule type" value="Genomic_DNA"/>
</dbReference>
<keyword evidence="2" id="KW-1185">Reference proteome</keyword>
<dbReference type="AlphaFoldDB" id="A0A8H5H0G8"/>
<reference evidence="1 2" key="1">
    <citation type="journal article" date="2020" name="ISME J.">
        <title>Uncovering the hidden diversity of litter-decomposition mechanisms in mushroom-forming fungi.</title>
        <authorList>
            <person name="Floudas D."/>
            <person name="Bentzer J."/>
            <person name="Ahren D."/>
            <person name="Johansson T."/>
            <person name="Persson P."/>
            <person name="Tunlid A."/>
        </authorList>
    </citation>
    <scope>NUCLEOTIDE SEQUENCE [LARGE SCALE GENOMIC DNA]</scope>
    <source>
        <strain evidence="1 2">CBS 406.79</strain>
    </source>
</reference>
<comment type="caution">
    <text evidence="1">The sequence shown here is derived from an EMBL/GenBank/DDBJ whole genome shotgun (WGS) entry which is preliminary data.</text>
</comment>
<sequence>MNPSSSQILAILNEELANSWYSGGPWSIFAQFWYQHALTTPLESEYPHVLDVRAPPSAAQEGNLKQNRILVTQAYADLYDRIVALFGTQGYSLSREEASVLITGQPGTAVRLLHDFPDEPLLIVGQVTVLCYQGHAFRTRMIPTPELPGSILNQKPSLPERRCFAVVDSRNEFDPSQILSAYCIYAPSPKDHKLGKISSHFFPFTWGIPTWSMKELVLGCVVFLAGDNLNNVLLSLVDGEGYQSERPLPFHPVENRLDESGDDAEVFAPEESATVSTGDVSIVDAKPADAMEIGDDENDSADDDEDGVGLQIRPRAGVYASHSQNPALEDLVLAFLEDAIQVQGLPILERDRPLVAQRLIRFVDAGVREMGWVPRAVFFFLRKPEDTVQKIKGDVESVLSGQLISENLKPLLDQTSTAYGGHIAHKLLHQHVVSPAGPHDFGRAVFRTTFKANYTYQVFKENIKMKNWEQLKSLLEMTGSSHSAISHVMNGTIFETLAHKQVPSLGTPYTCVPMEINKQYEHSQTWTIASKFNPLEMISFRG</sequence>
<name>A0A8H5H0G8_9AGAR</name>